<reference evidence="1" key="1">
    <citation type="journal article" date="2013" name="PLoS ONE">
        <title>Diversity in the major polysaccharide antigen of Acinetobacter baumannii assessed by DNA sequencing, and development of a molecular serotyping scheme.</title>
        <authorList>
            <person name="Hu D."/>
            <person name="Liu B."/>
            <person name="Dijkshoorn L."/>
            <person name="Wang L."/>
            <person name="Reeves P.R."/>
        </authorList>
    </citation>
    <scope>NUCLEOTIDE SEQUENCE</scope>
    <source>
        <strain evidence="1">LUH5545</strain>
    </source>
</reference>
<gene>
    <name evidence="1" type="primary">gtr29</name>
</gene>
<organism evidence="1">
    <name type="scientific">Acinetobacter baumannii</name>
    <dbReference type="NCBI Taxonomy" id="470"/>
    <lineage>
        <taxon>Bacteria</taxon>
        <taxon>Pseudomonadati</taxon>
        <taxon>Pseudomonadota</taxon>
        <taxon>Gammaproteobacteria</taxon>
        <taxon>Moraxellales</taxon>
        <taxon>Moraxellaceae</taxon>
        <taxon>Acinetobacter</taxon>
        <taxon>Acinetobacter calcoaceticus/baumannii complex</taxon>
    </lineage>
</organism>
<accession>V5RBL1</accession>
<dbReference type="AlphaFoldDB" id="V5RBL1"/>
<sequence>MKKLEHLTGKKILFLCVQTFDLEKGIVQQLEKHGAQVTYFDERPKNNNFTKGLIRLKRDLLQRKINKYYNNILKKLKNEKFDYLLVNRGEVVPSFFLEKFIQLQPQCVRIFYTWDSFHNHSHGLKILHYFHKRFTFDKKDAEKYKIGFRPLYFTDKYRDIYDNMNQKEIDVLFLGTAHSDRYIISNKVKDWCTENGLTTFNYYYMQGRLVYFYKKFFDKTFYDFDFSKLSFRGLSLDEIIKLYAKSNVILDISHPGQSGLTMRTFEAIGAGKKLITTNLNIKEYPFYNSDNIFIISRDKLVLEKDFFLREYRPLATELYNKCSIDGWLERYIFGERKIIIGMNFKYS</sequence>
<evidence type="ECO:0000313" key="1">
    <source>
        <dbReference type="EMBL" id="AHB32467.1"/>
    </source>
</evidence>
<reference evidence="1" key="2">
    <citation type="journal article" date="2017" name="Int. J. Biol. Macromol.">
        <title>Acinetobacter baumannii K11 and K83 capsular polysaccharides have the same 6-deoxy-l-talose-containing pentasaccharide K units but different linkages between the K units.</title>
        <authorList>
            <person name="Kenyon J.J."/>
            <person name="Shashkov A.S."/>
            <person name="Senchenkova S.N."/>
            <person name="Shneider M.M."/>
            <person name="Liu B."/>
            <person name="Popova A.V."/>
            <person name="Arbatsky N.P."/>
            <person name="Miroshnikov K.A."/>
            <person name="Wang L."/>
            <person name="Knirel Y.A."/>
            <person name="Hall R.M."/>
        </authorList>
    </citation>
    <scope>NUCLEOTIDE SEQUENCE</scope>
    <source>
        <strain evidence="1">LUH5545</strain>
    </source>
</reference>
<dbReference type="EMBL" id="KC526904">
    <property type="protein sequence ID" value="AHB32467.1"/>
    <property type="molecule type" value="Genomic_DNA"/>
</dbReference>
<protein>
    <submittedName>
        <fullName evidence="1">Gtr29</fullName>
    </submittedName>
</protein>
<proteinExistence type="predicted"/>
<name>V5RBL1_ACIBA</name>